<dbReference type="PANTHER" id="PTHR23502">
    <property type="entry name" value="MAJOR FACILITATOR SUPERFAMILY"/>
    <property type="match status" value="1"/>
</dbReference>
<dbReference type="EMBL" id="JPKY01000036">
    <property type="protein sequence ID" value="KFH45206.1"/>
    <property type="molecule type" value="Genomic_DNA"/>
</dbReference>
<protein>
    <submittedName>
        <fullName evidence="8">Putative transporter-like protein</fullName>
    </submittedName>
</protein>
<proteinExistence type="inferred from homology"/>
<feature type="transmembrane region" description="Helical" evidence="6">
    <location>
        <begin position="190"/>
        <end position="209"/>
    </location>
</feature>
<feature type="transmembrane region" description="Helical" evidence="6">
    <location>
        <begin position="395"/>
        <end position="416"/>
    </location>
</feature>
<evidence type="ECO:0000313" key="9">
    <source>
        <dbReference type="Proteomes" id="UP000029964"/>
    </source>
</evidence>
<dbReference type="PROSITE" id="PS50850">
    <property type="entry name" value="MFS"/>
    <property type="match status" value="1"/>
</dbReference>
<evidence type="ECO:0000256" key="3">
    <source>
        <dbReference type="ARBA" id="ARBA00022989"/>
    </source>
</evidence>
<gene>
    <name evidence="8" type="ORF">ACRE_040510</name>
</gene>
<keyword evidence="3 6" id="KW-1133">Transmembrane helix</keyword>
<reference evidence="9" key="1">
    <citation type="journal article" date="2014" name="Genome Announc.">
        <title>Genome sequence and annotation of Acremonium chrysogenum, producer of the beta-lactam antibiotic cephalosporin C.</title>
        <authorList>
            <person name="Terfehr D."/>
            <person name="Dahlmann T.A."/>
            <person name="Specht T."/>
            <person name="Zadra I."/>
            <person name="Kuernsteiner H."/>
            <person name="Kueck U."/>
        </authorList>
    </citation>
    <scope>NUCLEOTIDE SEQUENCE [LARGE SCALE GENOMIC DNA]</scope>
    <source>
        <strain evidence="9">ATCC 11550 / CBS 779.69 / DSM 880 / IAM 14645 / JCM 23072 / IMI 49137</strain>
    </source>
</reference>
<feature type="transmembrane region" description="Helical" evidence="6">
    <location>
        <begin position="215"/>
        <end position="237"/>
    </location>
</feature>
<keyword evidence="9" id="KW-1185">Reference proteome</keyword>
<feature type="transmembrane region" description="Helical" evidence="6">
    <location>
        <begin position="428"/>
        <end position="451"/>
    </location>
</feature>
<evidence type="ECO:0000256" key="2">
    <source>
        <dbReference type="ARBA" id="ARBA00022692"/>
    </source>
</evidence>
<dbReference type="InterPro" id="IPR020846">
    <property type="entry name" value="MFS_dom"/>
</dbReference>
<dbReference type="GO" id="GO:0016020">
    <property type="term" value="C:membrane"/>
    <property type="evidence" value="ECO:0007669"/>
    <property type="project" value="UniProtKB-SubCell"/>
</dbReference>
<dbReference type="AlphaFoldDB" id="A0A086T774"/>
<evidence type="ECO:0000313" key="8">
    <source>
        <dbReference type="EMBL" id="KFH45206.1"/>
    </source>
</evidence>
<dbReference type="FunFam" id="1.20.1250.20:FF:000509">
    <property type="entry name" value="MFS general substrate transporter"/>
    <property type="match status" value="1"/>
</dbReference>
<dbReference type="PANTHER" id="PTHR23502:SF163">
    <property type="entry name" value="MAJOR FACILITATOR SUPERFAMILY (MFS) PROFILE DOMAIN-CONTAINING PROTEIN"/>
    <property type="match status" value="1"/>
</dbReference>
<feature type="transmembrane region" description="Helical" evidence="6">
    <location>
        <begin position="138"/>
        <end position="157"/>
    </location>
</feature>
<organism evidence="8 9">
    <name type="scientific">Hapsidospora chrysogenum (strain ATCC 11550 / CBS 779.69 / DSM 880 / IAM 14645 / JCM 23072 / IMI 49137)</name>
    <name type="common">Acremonium chrysogenum</name>
    <dbReference type="NCBI Taxonomy" id="857340"/>
    <lineage>
        <taxon>Eukaryota</taxon>
        <taxon>Fungi</taxon>
        <taxon>Dikarya</taxon>
        <taxon>Ascomycota</taxon>
        <taxon>Pezizomycotina</taxon>
        <taxon>Sordariomycetes</taxon>
        <taxon>Hypocreomycetidae</taxon>
        <taxon>Hypocreales</taxon>
        <taxon>Bionectriaceae</taxon>
        <taxon>Hapsidospora</taxon>
    </lineage>
</organism>
<dbReference type="InterPro" id="IPR036259">
    <property type="entry name" value="MFS_trans_sf"/>
</dbReference>
<keyword evidence="2 6" id="KW-0812">Transmembrane</keyword>
<feature type="transmembrane region" description="Helical" evidence="6">
    <location>
        <begin position="370"/>
        <end position="389"/>
    </location>
</feature>
<comment type="subcellular location">
    <subcellularLocation>
        <location evidence="1">Membrane</location>
        <topology evidence="1">Multi-pass membrane protein</topology>
    </subcellularLocation>
</comment>
<dbReference type="Pfam" id="PF07690">
    <property type="entry name" value="MFS_1"/>
    <property type="match status" value="1"/>
</dbReference>
<feature type="transmembrane region" description="Helical" evidence="6">
    <location>
        <begin position="463"/>
        <end position="485"/>
    </location>
</feature>
<dbReference type="OrthoDB" id="6770063at2759"/>
<evidence type="ECO:0000259" key="7">
    <source>
        <dbReference type="PROSITE" id="PS50850"/>
    </source>
</evidence>
<comment type="similarity">
    <text evidence="5">Belongs to the major facilitator superfamily. CAR1 family.</text>
</comment>
<dbReference type="STRING" id="857340.A0A086T774"/>
<dbReference type="SUPFAM" id="SSF103473">
    <property type="entry name" value="MFS general substrate transporter"/>
    <property type="match status" value="1"/>
</dbReference>
<feature type="transmembrane region" description="Helical" evidence="6">
    <location>
        <begin position="326"/>
        <end position="349"/>
    </location>
</feature>
<comment type="caution">
    <text evidence="8">The sequence shown here is derived from an EMBL/GenBank/DDBJ whole genome shotgun (WGS) entry which is preliminary data.</text>
</comment>
<evidence type="ECO:0000256" key="4">
    <source>
        <dbReference type="ARBA" id="ARBA00023136"/>
    </source>
</evidence>
<feature type="transmembrane region" description="Helical" evidence="6">
    <location>
        <begin position="98"/>
        <end position="118"/>
    </location>
</feature>
<evidence type="ECO:0000256" key="5">
    <source>
        <dbReference type="ARBA" id="ARBA00038347"/>
    </source>
</evidence>
<feature type="transmembrane region" description="Helical" evidence="6">
    <location>
        <begin position="282"/>
        <end position="306"/>
    </location>
</feature>
<accession>A0A086T774</accession>
<dbReference type="HOGENOM" id="CLU_008455_1_0_1"/>
<name>A0A086T774_HAPC1</name>
<dbReference type="Gene3D" id="1.20.1250.20">
    <property type="entry name" value="MFS general substrate transporter like domains"/>
    <property type="match status" value="1"/>
</dbReference>
<feature type="transmembrane region" description="Helical" evidence="6">
    <location>
        <begin position="59"/>
        <end position="86"/>
    </location>
</feature>
<feature type="domain" description="Major facilitator superfamily (MFS) profile" evidence="7">
    <location>
        <begin position="61"/>
        <end position="487"/>
    </location>
</feature>
<dbReference type="GO" id="GO:0022857">
    <property type="term" value="F:transmembrane transporter activity"/>
    <property type="evidence" value="ECO:0007669"/>
    <property type="project" value="InterPro"/>
</dbReference>
<evidence type="ECO:0000256" key="6">
    <source>
        <dbReference type="SAM" id="Phobius"/>
    </source>
</evidence>
<sequence>MAPASVDETEPLLGLGATAEFCREGPGPGAHSHRLDDIVDFDPEGDPENPREWTVAFKWGITLLLTFLAFTVTFNCISVVPIANLIVSDLSGGQASKYASVLLVTIWELGEAAGPLIIAPLSETLGRWPVMNVANTLFVLTTVLAAVSQTVPTLILARALSGLVVTSNVLNPAVVGDIFDPERRGSPMSLIMLAPLVGGAVGPAIGGAIAETLSWRWVLWMAAILAGTGELIFLVCFRETYKVPILRRRTRRLQRDMSHRAPVPSEKNGGKGELVTSIVRPFIVFGSSGVLMALSLFGSVVFAHFYNVSTTLPDILQERYGLSPTLTGTALICMGVGSSASVALCNVALDRVYARMQASRGGIGQPEFRLPIIIVGAFTLPPAVALYGWAAQLRLPLPVMLLSVSMVGATLMLAFLPLSAYVVDAFGLYAASAMTGLIVARCLMGTFLPLLTTPLVDNFGYGWGFTVLAFLSLALAPIPVIVLRYGEEWRQCSKYTRAD</sequence>
<keyword evidence="4 6" id="KW-0472">Membrane</keyword>
<evidence type="ECO:0000256" key="1">
    <source>
        <dbReference type="ARBA" id="ARBA00004141"/>
    </source>
</evidence>
<dbReference type="Proteomes" id="UP000029964">
    <property type="component" value="Unassembled WGS sequence"/>
</dbReference>
<dbReference type="InterPro" id="IPR011701">
    <property type="entry name" value="MFS"/>
</dbReference>